<dbReference type="EMBL" id="PFRH01000107">
    <property type="protein sequence ID" value="PJC52349.1"/>
    <property type="molecule type" value="Genomic_DNA"/>
</dbReference>
<sequence length="1002" mass="102172">SFVAGDVRTVASTLVDALELSADSVTAASLTADPSQGGGSGTPGTTVPSGELTVSLAASTPGAANIPDGTSFNKVLTVNLQAGADGATVTGLTLKKTGYLLNTDITGVDVVDGNGVRHGNVASSLNSDSEVLILFGSNPVVVPANGQVSLTVRLNFSADTTASTVGMSLKSLTTTATVSGSLPIAGSQMSVVDGSNAVAAVTIDVVAVGGSSQTSMNADADNSQEITKFRITETASKEDVLVRKLTLFNYGNAADADYKDVELVATDGTVLATAQPVSQQVVFDLSSSPYKITKGQQKDLTVRMKIVGGTTKTIQLAVYNDFDLEVQGADTGAYVLPTGGTTDGGAVSFPLGETSTYNEVLIASGTLSFNKDVTSPSDSVNPGDTNVVLAKYYAKPVGEDMELRKISFGIEQDDSALTGNVYVKVDGSIVWSGAASTFAVDGTFGSKTLTTYPRLKAGQNNYITVEGSVPTTATSGVYYLVNDFDLTEAKLLISNTISDASTLAVNATDGNQIQVNSASMTAKTLSTPVSQNIVNGTNDFTFGTVEFNAQSSGETVRVSSVIVSNMGSGTVTDISNLELWDGTTQLTTSNSTATGAASTTFTFTSPLLVTKGTIKTLTLKGDITGSGAGTHQFRLHSVSATGKDTGTSVSITPTGSGQEMTIATSGTVTLSLVSGNGGSPVSVQTVNIGSTAGTYFAFKASAQNEAAKVRTLKLTASGTSLNTNSLVNLNLYRKVGTATMEATPFASATEMTCSSNTCTYTWTATDNLLPEPIQPGTPVTIYVKADVGAAGAARLGDDFVFSIAATTTDFIGVGDSTNAAFTVAGTPTASGATHIVPWSVKVFAESPTAPNSTVGVGSGSIVGKFKLTNLGSGVVTFTTSTFNGSGSSSTATYSLHASTDGGASTDSSVSLKAASSTLTWGDITDVTLNGGSSRYLTIKTGGTAGNYDTHQWSVNVIGQLTYSVAETALGYDENADGDLDDTVENLYVEGTPALEIVTSRSS</sequence>
<evidence type="ECO:0000256" key="1">
    <source>
        <dbReference type="SAM" id="MobiDB-lite"/>
    </source>
</evidence>
<feature type="non-terminal residue" evidence="2">
    <location>
        <position position="1"/>
    </location>
</feature>
<evidence type="ECO:0000313" key="2">
    <source>
        <dbReference type="EMBL" id="PJC52349.1"/>
    </source>
</evidence>
<protein>
    <submittedName>
        <fullName evidence="2">Uncharacterized protein</fullName>
    </submittedName>
</protein>
<comment type="caution">
    <text evidence="2">The sequence shown here is derived from an EMBL/GenBank/DDBJ whole genome shotgun (WGS) entry which is preliminary data.</text>
</comment>
<organism evidence="2 3">
    <name type="scientific">Candidatus Magasanikbacteria bacterium CG_4_9_14_0_2_um_filter_42_11</name>
    <dbReference type="NCBI Taxonomy" id="1974643"/>
    <lineage>
        <taxon>Bacteria</taxon>
        <taxon>Candidatus Magasanikiibacteriota</taxon>
    </lineage>
</organism>
<feature type="region of interest" description="Disordered" evidence="1">
    <location>
        <begin position="30"/>
        <end position="49"/>
    </location>
</feature>
<dbReference type="AlphaFoldDB" id="A0A2M8F9K3"/>
<accession>A0A2M8F9K3</accession>
<name>A0A2M8F9K3_9BACT</name>
<dbReference type="Proteomes" id="UP000231456">
    <property type="component" value="Unassembled WGS sequence"/>
</dbReference>
<reference evidence="3" key="1">
    <citation type="submission" date="2017-09" db="EMBL/GenBank/DDBJ databases">
        <title>Depth-based differentiation of microbial function through sediment-hosted aquifers and enrichment of novel symbionts in the deep terrestrial subsurface.</title>
        <authorList>
            <person name="Probst A.J."/>
            <person name="Ladd B."/>
            <person name="Jarett J.K."/>
            <person name="Geller-Mcgrath D.E."/>
            <person name="Sieber C.M.K."/>
            <person name="Emerson J.B."/>
            <person name="Anantharaman K."/>
            <person name="Thomas B.C."/>
            <person name="Malmstrom R."/>
            <person name="Stieglmeier M."/>
            <person name="Klingl A."/>
            <person name="Woyke T."/>
            <person name="Ryan C.M."/>
            <person name="Banfield J.F."/>
        </authorList>
    </citation>
    <scope>NUCLEOTIDE SEQUENCE [LARGE SCALE GENOMIC DNA]</scope>
</reference>
<evidence type="ECO:0000313" key="3">
    <source>
        <dbReference type="Proteomes" id="UP000231456"/>
    </source>
</evidence>
<gene>
    <name evidence="2" type="ORF">CO030_03295</name>
</gene>
<proteinExistence type="predicted"/>